<accession>A0ACB6S5C0</accession>
<dbReference type="Proteomes" id="UP000799754">
    <property type="component" value="Unassembled WGS sequence"/>
</dbReference>
<evidence type="ECO:0000313" key="1">
    <source>
        <dbReference type="EMBL" id="KAF2629239.1"/>
    </source>
</evidence>
<reference evidence="1" key="1">
    <citation type="journal article" date="2020" name="Stud. Mycol.">
        <title>101 Dothideomycetes genomes: a test case for predicting lifestyles and emergence of pathogens.</title>
        <authorList>
            <person name="Haridas S."/>
            <person name="Albert R."/>
            <person name="Binder M."/>
            <person name="Bloem J."/>
            <person name="Labutti K."/>
            <person name="Salamov A."/>
            <person name="Andreopoulos B."/>
            <person name="Baker S."/>
            <person name="Barry K."/>
            <person name="Bills G."/>
            <person name="Bluhm B."/>
            <person name="Cannon C."/>
            <person name="Castanera R."/>
            <person name="Culley D."/>
            <person name="Daum C."/>
            <person name="Ezra D."/>
            <person name="Gonzalez J."/>
            <person name="Henrissat B."/>
            <person name="Kuo A."/>
            <person name="Liang C."/>
            <person name="Lipzen A."/>
            <person name="Lutzoni F."/>
            <person name="Magnuson J."/>
            <person name="Mondo S."/>
            <person name="Nolan M."/>
            <person name="Ohm R."/>
            <person name="Pangilinan J."/>
            <person name="Park H.-J."/>
            <person name="Ramirez L."/>
            <person name="Alfaro M."/>
            <person name="Sun H."/>
            <person name="Tritt A."/>
            <person name="Yoshinaga Y."/>
            <person name="Zwiers L.-H."/>
            <person name="Turgeon B."/>
            <person name="Goodwin S."/>
            <person name="Spatafora J."/>
            <person name="Crous P."/>
            <person name="Grigoriev I."/>
        </authorList>
    </citation>
    <scope>NUCLEOTIDE SEQUENCE</scope>
    <source>
        <strain evidence="1">CBS 525.71</strain>
    </source>
</reference>
<organism evidence="1 2">
    <name type="scientific">Macroventuria anomochaeta</name>
    <dbReference type="NCBI Taxonomy" id="301207"/>
    <lineage>
        <taxon>Eukaryota</taxon>
        <taxon>Fungi</taxon>
        <taxon>Dikarya</taxon>
        <taxon>Ascomycota</taxon>
        <taxon>Pezizomycotina</taxon>
        <taxon>Dothideomycetes</taxon>
        <taxon>Pleosporomycetidae</taxon>
        <taxon>Pleosporales</taxon>
        <taxon>Pleosporineae</taxon>
        <taxon>Didymellaceae</taxon>
        <taxon>Macroventuria</taxon>
    </lineage>
</organism>
<evidence type="ECO:0000313" key="2">
    <source>
        <dbReference type="Proteomes" id="UP000799754"/>
    </source>
</evidence>
<sequence>MGHDIVNFQVAFRRAFAGRFYALTKKGYIGLVPYATTSEARVATMPGGKGPYILSQVPSTVLMHEEGWDGNRLATIVVV</sequence>
<comment type="caution">
    <text evidence="1">The sequence shown here is derived from an EMBL/GenBank/DDBJ whole genome shotgun (WGS) entry which is preliminary data.</text>
</comment>
<protein>
    <submittedName>
        <fullName evidence="1">Uncharacterized protein</fullName>
    </submittedName>
</protein>
<keyword evidence="2" id="KW-1185">Reference proteome</keyword>
<dbReference type="EMBL" id="MU006710">
    <property type="protein sequence ID" value="KAF2629239.1"/>
    <property type="molecule type" value="Genomic_DNA"/>
</dbReference>
<gene>
    <name evidence="1" type="ORF">BU25DRAFT_409142</name>
</gene>
<proteinExistence type="predicted"/>
<name>A0ACB6S5C0_9PLEO</name>